<dbReference type="Gene3D" id="2.60.40.10">
    <property type="entry name" value="Immunoglobulins"/>
    <property type="match status" value="2"/>
</dbReference>
<dbReference type="InterPro" id="IPR007110">
    <property type="entry name" value="Ig-like_dom"/>
</dbReference>
<evidence type="ECO:0000259" key="6">
    <source>
        <dbReference type="PROSITE" id="PS50835"/>
    </source>
</evidence>
<dbReference type="AlphaFoldDB" id="A0A482X8T6"/>
<accession>A0A482X8T6</accession>
<dbReference type="GO" id="GO:0016020">
    <property type="term" value="C:membrane"/>
    <property type="evidence" value="ECO:0007669"/>
    <property type="project" value="UniProtKB-SubCell"/>
</dbReference>
<keyword evidence="5" id="KW-1133">Transmembrane helix</keyword>
<dbReference type="Pfam" id="PF00047">
    <property type="entry name" value="ig"/>
    <property type="match status" value="1"/>
</dbReference>
<dbReference type="Proteomes" id="UP000291343">
    <property type="component" value="Unassembled WGS sequence"/>
</dbReference>
<feature type="compositionally biased region" description="Polar residues" evidence="4">
    <location>
        <begin position="375"/>
        <end position="390"/>
    </location>
</feature>
<keyword evidence="8" id="KW-1185">Reference proteome</keyword>
<dbReference type="InterPro" id="IPR013783">
    <property type="entry name" value="Ig-like_fold"/>
</dbReference>
<dbReference type="EMBL" id="QKKF02015335">
    <property type="protein sequence ID" value="RZF42224.1"/>
    <property type="molecule type" value="Genomic_DNA"/>
</dbReference>
<evidence type="ECO:0000256" key="2">
    <source>
        <dbReference type="ARBA" id="ARBA00023136"/>
    </source>
</evidence>
<dbReference type="Pfam" id="PF22705">
    <property type="entry name" value="C2-set_3"/>
    <property type="match status" value="1"/>
</dbReference>
<dbReference type="InterPro" id="IPR013151">
    <property type="entry name" value="Immunoglobulin_dom"/>
</dbReference>
<protein>
    <recommendedName>
        <fullName evidence="6">Ig-like domain-containing protein</fullName>
    </recommendedName>
</protein>
<feature type="region of interest" description="Disordered" evidence="4">
    <location>
        <begin position="371"/>
        <end position="400"/>
    </location>
</feature>
<evidence type="ECO:0000256" key="1">
    <source>
        <dbReference type="ARBA" id="ARBA00004370"/>
    </source>
</evidence>
<comment type="caution">
    <text evidence="7">The sequence shown here is derived from an EMBL/GenBank/DDBJ whole genome shotgun (WGS) entry which is preliminary data.</text>
</comment>
<keyword evidence="3" id="KW-0393">Immunoglobulin domain</keyword>
<organism evidence="7 8">
    <name type="scientific">Laodelphax striatellus</name>
    <name type="common">Small brown planthopper</name>
    <name type="synonym">Delphax striatella</name>
    <dbReference type="NCBI Taxonomy" id="195883"/>
    <lineage>
        <taxon>Eukaryota</taxon>
        <taxon>Metazoa</taxon>
        <taxon>Ecdysozoa</taxon>
        <taxon>Arthropoda</taxon>
        <taxon>Hexapoda</taxon>
        <taxon>Insecta</taxon>
        <taxon>Pterygota</taxon>
        <taxon>Neoptera</taxon>
        <taxon>Paraneoptera</taxon>
        <taxon>Hemiptera</taxon>
        <taxon>Auchenorrhyncha</taxon>
        <taxon>Fulgoroidea</taxon>
        <taxon>Delphacidae</taxon>
        <taxon>Criomorphinae</taxon>
        <taxon>Laodelphax</taxon>
    </lineage>
</organism>
<evidence type="ECO:0000313" key="7">
    <source>
        <dbReference type="EMBL" id="RZF42224.1"/>
    </source>
</evidence>
<dbReference type="SUPFAM" id="SSF48726">
    <property type="entry name" value="Immunoglobulin"/>
    <property type="match status" value="1"/>
</dbReference>
<dbReference type="PANTHER" id="PTHR21261">
    <property type="entry name" value="BEAT PROTEIN"/>
    <property type="match status" value="1"/>
</dbReference>
<keyword evidence="2 5" id="KW-0472">Membrane</keyword>
<dbReference type="SMR" id="A0A482X8T6"/>
<dbReference type="InterPro" id="IPR053896">
    <property type="entry name" value="BTN3A2-like_Ig-C"/>
</dbReference>
<sequence>MIFRDMETTNMKHVTTSQSATWTFFIIVFTSVLATLLTGGETVEIKSLRVPEVVQNGSEASVVLDCDYSVENKAGLVVKWFFNNQTSPVYQWILNKKPQDLGVLKGKLNLDYRASDDETKKHRALQILRPTTELSGEYRCIVSTFDGEASEAKKMIIYVPERTIELKQVKPNEDRVKVECSAEGVYPEPRMTINTNNAASNRKEPLPIETIKERTDGLFDISVSILIEDRELQTPTTFSCELSIPEANYTVHRQSVYYPGPPTTTQESNRLDPTANESFQYYEDSMREVRLDIFRVNIILELFSISIVRPSSLFAKNDLERNGDIRGKEWEKQTRSVGSYLMAVKTNTGKKRQAKWTRDLSPLYVIPSEHDRTSKVPNFNETESAMSENNGAADDRMDSA</sequence>
<reference evidence="7 8" key="1">
    <citation type="journal article" date="2017" name="Gigascience">
        <title>Genome sequence of the small brown planthopper, Laodelphax striatellus.</title>
        <authorList>
            <person name="Zhu J."/>
            <person name="Jiang F."/>
            <person name="Wang X."/>
            <person name="Yang P."/>
            <person name="Bao Y."/>
            <person name="Zhao W."/>
            <person name="Wang W."/>
            <person name="Lu H."/>
            <person name="Wang Q."/>
            <person name="Cui N."/>
            <person name="Li J."/>
            <person name="Chen X."/>
            <person name="Luo L."/>
            <person name="Yu J."/>
            <person name="Kang L."/>
            <person name="Cui F."/>
        </authorList>
    </citation>
    <scope>NUCLEOTIDE SEQUENCE [LARGE SCALE GENOMIC DNA]</scope>
    <source>
        <strain evidence="7">Lst14</strain>
    </source>
</reference>
<dbReference type="PANTHER" id="PTHR21261:SF2">
    <property type="entry name" value="GH04238P-RELATED"/>
    <property type="match status" value="1"/>
</dbReference>
<name>A0A482X8T6_LAOST</name>
<evidence type="ECO:0000313" key="8">
    <source>
        <dbReference type="Proteomes" id="UP000291343"/>
    </source>
</evidence>
<evidence type="ECO:0000256" key="3">
    <source>
        <dbReference type="ARBA" id="ARBA00023319"/>
    </source>
</evidence>
<comment type="subcellular location">
    <subcellularLocation>
        <location evidence="1">Membrane</location>
    </subcellularLocation>
</comment>
<keyword evidence="5" id="KW-0812">Transmembrane</keyword>
<dbReference type="InParanoid" id="A0A482X8T6"/>
<dbReference type="InterPro" id="IPR036179">
    <property type="entry name" value="Ig-like_dom_sf"/>
</dbReference>
<dbReference type="OrthoDB" id="6478865at2759"/>
<evidence type="ECO:0000256" key="5">
    <source>
        <dbReference type="SAM" id="Phobius"/>
    </source>
</evidence>
<feature type="transmembrane region" description="Helical" evidence="5">
    <location>
        <begin position="20"/>
        <end position="39"/>
    </location>
</feature>
<feature type="domain" description="Ig-like" evidence="6">
    <location>
        <begin position="41"/>
        <end position="157"/>
    </location>
</feature>
<proteinExistence type="predicted"/>
<dbReference type="PROSITE" id="PS50835">
    <property type="entry name" value="IG_LIKE"/>
    <property type="match status" value="1"/>
</dbReference>
<evidence type="ECO:0000256" key="4">
    <source>
        <dbReference type="SAM" id="MobiDB-lite"/>
    </source>
</evidence>
<gene>
    <name evidence="7" type="ORF">LSTR_LSTR004373</name>
</gene>